<evidence type="ECO:0000313" key="1">
    <source>
        <dbReference type="EMBL" id="GAP44202.1"/>
    </source>
</evidence>
<evidence type="ECO:0008006" key="3">
    <source>
        <dbReference type="Google" id="ProtNLM"/>
    </source>
</evidence>
<dbReference type="STRING" id="1678841.TBC1_112368"/>
<sequence length="228" mass="22993">TSAAPCAGDIDQMTLTINPQAIVSAGDDATICESSTYTLTSATATDYTSLLWTSSGTGTFDDATILAATYTPSAADIAAGSVTLTLTAQSAAPCVEASDDMVLTISLQATADAGTDATICEGSTYTLSTAVATNAATILWSTSGTGSFSSTSVQNPVYTPSQNDIDDGSVILTMTVTSAAPCAGDIDQMTLTINPQAIVSAGDDATICESSTYTLSTATATDYTSLLW</sequence>
<dbReference type="AlphaFoldDB" id="A0A0S7BTN5"/>
<protein>
    <recommendedName>
        <fullName evidence="3">Ig-like domain-containing protein</fullName>
    </recommendedName>
</protein>
<evidence type="ECO:0000313" key="2">
    <source>
        <dbReference type="Proteomes" id="UP000053091"/>
    </source>
</evidence>
<organism evidence="1">
    <name type="scientific">Lentimicrobium saccharophilum</name>
    <dbReference type="NCBI Taxonomy" id="1678841"/>
    <lineage>
        <taxon>Bacteria</taxon>
        <taxon>Pseudomonadati</taxon>
        <taxon>Bacteroidota</taxon>
        <taxon>Bacteroidia</taxon>
        <taxon>Bacteroidales</taxon>
        <taxon>Lentimicrobiaceae</taxon>
        <taxon>Lentimicrobium</taxon>
    </lineage>
</organism>
<reference evidence="1" key="1">
    <citation type="journal article" date="2015" name="Genome Announc.">
        <title>Draft Genome Sequence of Bacteroidales Strain TBC1, a Novel Isolate from a Methanogenic Wastewater Treatment System.</title>
        <authorList>
            <person name="Tourlousse D.M."/>
            <person name="Matsuura N."/>
            <person name="Sun L."/>
            <person name="Toyonaga M."/>
            <person name="Kuroda K."/>
            <person name="Ohashi A."/>
            <person name="Cruz R."/>
            <person name="Yamaguchi T."/>
            <person name="Sekiguchi Y."/>
        </authorList>
    </citation>
    <scope>NUCLEOTIDE SEQUENCE [LARGE SCALE GENOMIC DNA]</scope>
    <source>
        <strain evidence="1">TBC1</strain>
    </source>
</reference>
<name>A0A0S7BTN5_9BACT</name>
<dbReference type="EMBL" id="DF968182">
    <property type="protein sequence ID" value="GAP44202.1"/>
    <property type="molecule type" value="Genomic_DNA"/>
</dbReference>
<feature type="non-terminal residue" evidence="1">
    <location>
        <position position="1"/>
    </location>
</feature>
<dbReference type="RefSeq" id="WP_201781666.1">
    <property type="nucleotide sequence ID" value="NZ_DF968182.1"/>
</dbReference>
<proteinExistence type="predicted"/>
<feature type="non-terminal residue" evidence="1">
    <location>
        <position position="228"/>
    </location>
</feature>
<dbReference type="Proteomes" id="UP000053091">
    <property type="component" value="Unassembled WGS sequence"/>
</dbReference>
<keyword evidence="2" id="KW-1185">Reference proteome</keyword>
<accession>A0A0S7BTN5</accession>
<gene>
    <name evidence="1" type="ORF">TBC1_112368</name>
</gene>